<reference evidence="3" key="1">
    <citation type="journal article" date="2017" name="Int. J. Syst. Evol. Microbiol.">
        <title>Notoacmeibacter marinus gen. nov., sp. nov., isolated from the gut of a limpet and proposal of Notoacmeibacteraceae fam. nov. in the order Rhizobiales of the class Alphaproteobacteria.</title>
        <authorList>
            <person name="Huang Z."/>
            <person name="Guo F."/>
            <person name="Lai Q."/>
        </authorList>
    </citation>
    <scope>NUCLEOTIDE SEQUENCE [LARGE SCALE GENOMIC DNA]</scope>
    <source>
        <strain evidence="3">XMTR2A4</strain>
    </source>
</reference>
<keyword evidence="3" id="KW-1185">Reference proteome</keyword>
<name>A0A231V280_9HYPH</name>
<protein>
    <submittedName>
        <fullName evidence="2">Uncharacterized protein</fullName>
    </submittedName>
</protein>
<comment type="caution">
    <text evidence="2">The sequence shown here is derived from an EMBL/GenBank/DDBJ whole genome shotgun (WGS) entry which is preliminary data.</text>
</comment>
<keyword evidence="1" id="KW-0472">Membrane</keyword>
<sequence length="65" mass="7404">MLQFSFQGHGQHDFWKEKVFADLKEPLYFFNMIFLQITLVLGIGKRAGGYVVQTSVSPNSQVATH</sequence>
<organism evidence="2 3">
    <name type="scientific">Notoacmeibacter marinus</name>
    <dbReference type="NCBI Taxonomy" id="1876515"/>
    <lineage>
        <taxon>Bacteria</taxon>
        <taxon>Pseudomonadati</taxon>
        <taxon>Pseudomonadota</taxon>
        <taxon>Alphaproteobacteria</taxon>
        <taxon>Hyphomicrobiales</taxon>
        <taxon>Notoacmeibacteraceae</taxon>
        <taxon>Notoacmeibacter</taxon>
    </lineage>
</organism>
<accession>A0A231V280</accession>
<evidence type="ECO:0000256" key="1">
    <source>
        <dbReference type="SAM" id="Phobius"/>
    </source>
</evidence>
<dbReference type="Proteomes" id="UP000215405">
    <property type="component" value="Unassembled WGS sequence"/>
</dbReference>
<evidence type="ECO:0000313" key="2">
    <source>
        <dbReference type="EMBL" id="OXT02224.1"/>
    </source>
</evidence>
<dbReference type="AlphaFoldDB" id="A0A231V280"/>
<feature type="transmembrane region" description="Helical" evidence="1">
    <location>
        <begin position="27"/>
        <end position="44"/>
    </location>
</feature>
<keyword evidence="1" id="KW-1133">Transmembrane helix</keyword>
<keyword evidence="1" id="KW-0812">Transmembrane</keyword>
<proteinExistence type="predicted"/>
<dbReference type="EMBL" id="NBYO01000001">
    <property type="protein sequence ID" value="OXT02224.1"/>
    <property type="molecule type" value="Genomic_DNA"/>
</dbReference>
<gene>
    <name evidence="2" type="ORF">B7H23_04730</name>
</gene>
<evidence type="ECO:0000313" key="3">
    <source>
        <dbReference type="Proteomes" id="UP000215405"/>
    </source>
</evidence>